<evidence type="ECO:0000256" key="2">
    <source>
        <dbReference type="ARBA" id="ARBA00022723"/>
    </source>
</evidence>
<feature type="compositionally biased region" description="Basic residues" evidence="9">
    <location>
        <begin position="138"/>
        <end position="151"/>
    </location>
</feature>
<dbReference type="EMBL" id="JAVRQU010000022">
    <property type="protein sequence ID" value="KAK5691171.1"/>
    <property type="molecule type" value="Genomic_DNA"/>
</dbReference>
<feature type="compositionally biased region" description="Low complexity" evidence="9">
    <location>
        <begin position="295"/>
        <end position="308"/>
    </location>
</feature>
<proteinExistence type="predicted"/>
<evidence type="ECO:0000256" key="4">
    <source>
        <dbReference type="ARBA" id="ARBA00022771"/>
    </source>
</evidence>
<dbReference type="SUPFAM" id="SSF57667">
    <property type="entry name" value="beta-beta-alpha zinc fingers"/>
    <property type="match status" value="1"/>
</dbReference>
<dbReference type="Gene3D" id="3.30.160.60">
    <property type="entry name" value="Classic Zinc Finger"/>
    <property type="match status" value="1"/>
</dbReference>
<evidence type="ECO:0000313" key="12">
    <source>
        <dbReference type="Proteomes" id="UP001310594"/>
    </source>
</evidence>
<organism evidence="11 12">
    <name type="scientific">Elasticomyces elasticus</name>
    <dbReference type="NCBI Taxonomy" id="574655"/>
    <lineage>
        <taxon>Eukaryota</taxon>
        <taxon>Fungi</taxon>
        <taxon>Dikarya</taxon>
        <taxon>Ascomycota</taxon>
        <taxon>Pezizomycotina</taxon>
        <taxon>Dothideomycetes</taxon>
        <taxon>Dothideomycetidae</taxon>
        <taxon>Mycosphaerellales</taxon>
        <taxon>Teratosphaeriaceae</taxon>
        <taxon>Elasticomyces</taxon>
    </lineage>
</organism>
<dbReference type="GO" id="GO:0003700">
    <property type="term" value="F:DNA-binding transcription factor activity"/>
    <property type="evidence" value="ECO:0007669"/>
    <property type="project" value="TreeGrafter"/>
</dbReference>
<feature type="domain" description="C2H2-type" evidence="10">
    <location>
        <begin position="99"/>
        <end position="126"/>
    </location>
</feature>
<reference evidence="11" key="1">
    <citation type="submission" date="2023-08" db="EMBL/GenBank/DDBJ databases">
        <title>Black Yeasts Isolated from many extreme environments.</title>
        <authorList>
            <person name="Coleine C."/>
            <person name="Stajich J.E."/>
            <person name="Selbmann L."/>
        </authorList>
    </citation>
    <scope>NUCLEOTIDE SEQUENCE</scope>
    <source>
        <strain evidence="11">CCFEE 5810</strain>
    </source>
</reference>
<evidence type="ECO:0000256" key="7">
    <source>
        <dbReference type="ARBA" id="ARBA00023242"/>
    </source>
</evidence>
<keyword evidence="6" id="KW-0238">DNA-binding</keyword>
<accession>A0AAN7W1K2</accession>
<dbReference type="PROSITE" id="PS00028">
    <property type="entry name" value="ZINC_FINGER_C2H2_1"/>
    <property type="match status" value="1"/>
</dbReference>
<dbReference type="PANTHER" id="PTHR24404:SF114">
    <property type="entry name" value="KLUMPFUSS, ISOFORM B-RELATED"/>
    <property type="match status" value="1"/>
</dbReference>
<dbReference type="GO" id="GO:0006357">
    <property type="term" value="P:regulation of transcription by RNA polymerase II"/>
    <property type="evidence" value="ECO:0007669"/>
    <property type="project" value="TreeGrafter"/>
</dbReference>
<evidence type="ECO:0000256" key="5">
    <source>
        <dbReference type="ARBA" id="ARBA00022833"/>
    </source>
</evidence>
<dbReference type="PROSITE" id="PS50157">
    <property type="entry name" value="ZINC_FINGER_C2H2_2"/>
    <property type="match status" value="2"/>
</dbReference>
<keyword evidence="2" id="KW-0479">Metal-binding</keyword>
<evidence type="ECO:0000256" key="1">
    <source>
        <dbReference type="ARBA" id="ARBA00004123"/>
    </source>
</evidence>
<dbReference type="Pfam" id="PF00096">
    <property type="entry name" value="zf-C2H2"/>
    <property type="match status" value="1"/>
</dbReference>
<dbReference type="SMART" id="SM00355">
    <property type="entry name" value="ZnF_C2H2"/>
    <property type="match status" value="2"/>
</dbReference>
<evidence type="ECO:0000259" key="10">
    <source>
        <dbReference type="PROSITE" id="PS50157"/>
    </source>
</evidence>
<feature type="region of interest" description="Disordered" evidence="9">
    <location>
        <begin position="1"/>
        <end position="24"/>
    </location>
</feature>
<keyword evidence="5" id="KW-0862">Zinc</keyword>
<comment type="subcellular location">
    <subcellularLocation>
        <location evidence="1">Nucleus</location>
    </subcellularLocation>
</comment>
<dbReference type="GO" id="GO:0005634">
    <property type="term" value="C:nucleus"/>
    <property type="evidence" value="ECO:0007669"/>
    <property type="project" value="UniProtKB-SubCell"/>
</dbReference>
<dbReference type="AlphaFoldDB" id="A0AAN7W1K2"/>
<dbReference type="GO" id="GO:0000978">
    <property type="term" value="F:RNA polymerase II cis-regulatory region sequence-specific DNA binding"/>
    <property type="evidence" value="ECO:0007669"/>
    <property type="project" value="TreeGrafter"/>
</dbReference>
<dbReference type="FunFam" id="3.30.160.60:FF:002343">
    <property type="entry name" value="Zinc finger protein 33A"/>
    <property type="match status" value="1"/>
</dbReference>
<keyword evidence="7" id="KW-0539">Nucleus</keyword>
<feature type="domain" description="C2H2-type" evidence="10">
    <location>
        <begin position="66"/>
        <end position="98"/>
    </location>
</feature>
<dbReference type="GO" id="GO:0008270">
    <property type="term" value="F:zinc ion binding"/>
    <property type="evidence" value="ECO:0007669"/>
    <property type="project" value="UniProtKB-KW"/>
</dbReference>
<dbReference type="InterPro" id="IPR050589">
    <property type="entry name" value="Ikaros_C2H2-ZF"/>
</dbReference>
<feature type="region of interest" description="Disordered" evidence="9">
    <location>
        <begin position="111"/>
        <end position="155"/>
    </location>
</feature>
<feature type="region of interest" description="Disordered" evidence="9">
    <location>
        <begin position="260"/>
        <end position="308"/>
    </location>
</feature>
<sequence length="308" mass="33455">MDDPNLSMYPPLPDGSGMMPVYPPQMQHMPLQQVAYRTSTSPTEASLLANIPSASSAKSQGKKNQYPCPLAKQIGCNDYFTTSGHAARHAKKHTGKKDAFCPECNKAFTRKDNMEQHRRTHQNGRAAPRSNNGDAATKVKKPAKPAAKKTMIKNEPGFEAAVEQQLAEERELEQEQLSMQPPPQLMQMSQSMPMQQALLDQALMMPPAGPYYLGNGMDSGPVPALPMAMPELNGRPPLLRNNFTTSLEYVPPQASMGADPDGLHYTYPSPGLSNGLNSLALAASEHRRLSEEKSSSGSPQGSPTQESP</sequence>
<keyword evidence="4 8" id="KW-0863">Zinc-finger</keyword>
<dbReference type="PANTHER" id="PTHR24404">
    <property type="entry name" value="ZINC FINGER PROTEIN"/>
    <property type="match status" value="1"/>
</dbReference>
<dbReference type="Proteomes" id="UP001310594">
    <property type="component" value="Unassembled WGS sequence"/>
</dbReference>
<keyword evidence="3" id="KW-0677">Repeat</keyword>
<gene>
    <name evidence="11" type="ORF">LTR97_011823</name>
</gene>
<evidence type="ECO:0000256" key="9">
    <source>
        <dbReference type="SAM" id="MobiDB-lite"/>
    </source>
</evidence>
<evidence type="ECO:0000256" key="6">
    <source>
        <dbReference type="ARBA" id="ARBA00023125"/>
    </source>
</evidence>
<dbReference type="InterPro" id="IPR036236">
    <property type="entry name" value="Znf_C2H2_sf"/>
</dbReference>
<feature type="compositionally biased region" description="Low complexity" evidence="9">
    <location>
        <begin position="268"/>
        <end position="283"/>
    </location>
</feature>
<evidence type="ECO:0000256" key="8">
    <source>
        <dbReference type="PROSITE-ProRule" id="PRU00042"/>
    </source>
</evidence>
<evidence type="ECO:0000256" key="3">
    <source>
        <dbReference type="ARBA" id="ARBA00022737"/>
    </source>
</evidence>
<feature type="compositionally biased region" description="Basic and acidic residues" evidence="9">
    <location>
        <begin position="284"/>
        <end position="294"/>
    </location>
</feature>
<dbReference type="InterPro" id="IPR013087">
    <property type="entry name" value="Znf_C2H2_type"/>
</dbReference>
<name>A0AAN7W1K2_9PEZI</name>
<comment type="caution">
    <text evidence="11">The sequence shown here is derived from an EMBL/GenBank/DDBJ whole genome shotgun (WGS) entry which is preliminary data.</text>
</comment>
<evidence type="ECO:0000313" key="11">
    <source>
        <dbReference type="EMBL" id="KAK5691171.1"/>
    </source>
</evidence>
<protein>
    <recommendedName>
        <fullName evidence="10">C2H2-type domain-containing protein</fullName>
    </recommendedName>
</protein>